<evidence type="ECO:0000313" key="2">
    <source>
        <dbReference type="EMBL" id="BBI47960.1"/>
    </source>
</evidence>
<reference evidence="3" key="1">
    <citation type="journal article" date="2019" name="Microbiol. Resour. Announc.">
        <title>Complete Genome Sequence of Halomonas olivaria, a Moderately Halophilic Bacterium Isolated from Olive Processing Effluents, Obtained by Nanopore Sequencing.</title>
        <authorList>
            <person name="Nagata S."/>
            <person name="Ii K.M."/>
            <person name="Tsukimi T."/>
            <person name="Miura M.C."/>
            <person name="Galipon J."/>
            <person name="Arakawa K."/>
        </authorList>
    </citation>
    <scope>NUCLEOTIDE SEQUENCE [LARGE SCALE GENOMIC DNA]</scope>
    <source>
        <strain evidence="3">TYRC17</strain>
    </source>
</reference>
<sequence length="65" mass="6964">MRRSAIPHPATCSGLVTLSMGLASREIIDSDSFASLLKDADDSLYEAKRSGRDRINGLQGGPEQT</sequence>
<gene>
    <name evidence="2" type="ORF">HORIV_03810</name>
</gene>
<name>A0ABM7GC32_9GAMM</name>
<feature type="domain" description="GGDEF" evidence="1">
    <location>
        <begin position="5"/>
        <end position="54"/>
    </location>
</feature>
<dbReference type="SUPFAM" id="SSF55073">
    <property type="entry name" value="Nucleotide cyclase"/>
    <property type="match status" value="1"/>
</dbReference>
<proteinExistence type="predicted"/>
<dbReference type="Proteomes" id="UP000289555">
    <property type="component" value="Chromosome"/>
</dbReference>
<dbReference type="Gene3D" id="3.30.70.270">
    <property type="match status" value="1"/>
</dbReference>
<evidence type="ECO:0000259" key="1">
    <source>
        <dbReference type="Pfam" id="PF00990"/>
    </source>
</evidence>
<dbReference type="EMBL" id="AP019416">
    <property type="protein sequence ID" value="BBI47960.1"/>
    <property type="molecule type" value="Genomic_DNA"/>
</dbReference>
<dbReference type="InterPro" id="IPR029787">
    <property type="entry name" value="Nucleotide_cyclase"/>
</dbReference>
<dbReference type="Pfam" id="PF00990">
    <property type="entry name" value="GGDEF"/>
    <property type="match status" value="1"/>
</dbReference>
<organism evidence="2 3">
    <name type="scientific">Vreelandella olivaria</name>
    <dbReference type="NCBI Taxonomy" id="390919"/>
    <lineage>
        <taxon>Bacteria</taxon>
        <taxon>Pseudomonadati</taxon>
        <taxon>Pseudomonadota</taxon>
        <taxon>Gammaproteobacteria</taxon>
        <taxon>Oceanospirillales</taxon>
        <taxon>Halomonadaceae</taxon>
        <taxon>Vreelandella</taxon>
    </lineage>
</organism>
<accession>A0ABM7GC32</accession>
<dbReference type="InterPro" id="IPR043128">
    <property type="entry name" value="Rev_trsase/Diguanyl_cyclase"/>
</dbReference>
<evidence type="ECO:0000313" key="3">
    <source>
        <dbReference type="Proteomes" id="UP000289555"/>
    </source>
</evidence>
<protein>
    <recommendedName>
        <fullName evidence="1">GGDEF domain-containing protein</fullName>
    </recommendedName>
</protein>
<dbReference type="InterPro" id="IPR000160">
    <property type="entry name" value="GGDEF_dom"/>
</dbReference>
<keyword evidence="3" id="KW-1185">Reference proteome</keyword>